<proteinExistence type="inferred from homology"/>
<feature type="region of interest" description="Disordered" evidence="2">
    <location>
        <begin position="343"/>
        <end position="372"/>
    </location>
</feature>
<dbReference type="Pfam" id="PF25954">
    <property type="entry name" value="Beta-barrel_RND_2"/>
    <property type="match status" value="1"/>
</dbReference>
<name>A0ABY9P4Z6_9GAMM</name>
<feature type="region of interest" description="Disordered" evidence="2">
    <location>
        <begin position="114"/>
        <end position="136"/>
    </location>
</feature>
<dbReference type="NCBIfam" id="TIGR01730">
    <property type="entry name" value="RND_mfp"/>
    <property type="match status" value="1"/>
</dbReference>
<dbReference type="PANTHER" id="PTHR30469">
    <property type="entry name" value="MULTIDRUG RESISTANCE PROTEIN MDTA"/>
    <property type="match status" value="1"/>
</dbReference>
<dbReference type="InterPro" id="IPR006143">
    <property type="entry name" value="RND_pump_MFP"/>
</dbReference>
<protein>
    <submittedName>
        <fullName evidence="4">Efflux RND transporter periplasmic adaptor subunit</fullName>
    </submittedName>
</protein>
<evidence type="ECO:0000313" key="5">
    <source>
        <dbReference type="Proteomes" id="UP001229313"/>
    </source>
</evidence>
<dbReference type="Gene3D" id="1.10.287.470">
    <property type="entry name" value="Helix hairpin bin"/>
    <property type="match status" value="1"/>
</dbReference>
<dbReference type="SUPFAM" id="SSF111369">
    <property type="entry name" value="HlyD-like secretion proteins"/>
    <property type="match status" value="1"/>
</dbReference>
<dbReference type="Proteomes" id="UP001229313">
    <property type="component" value="Chromosome"/>
</dbReference>
<dbReference type="InterPro" id="IPR058792">
    <property type="entry name" value="Beta-barrel_RND_2"/>
</dbReference>
<comment type="similarity">
    <text evidence="1">Belongs to the membrane fusion protein (MFP) (TC 8.A.1) family.</text>
</comment>
<sequence>MNSTTACLLLAGATALLCACSQQKPATPRAPESVRAVTVARVESRALASAASASGLLVAREEAAVGVEQAGVRVLRVLVEEGARVRAGQPLAVLDDALLRERLAQARAQAAQAGSEAERVRGLDGSGVMSEEEIGRRRSQARIAQAQLRELETQSRQTTVRAPVSGVVIERSARPGSLSGGEPLFRIVRDDQVELDAEVPETAILGIEPGQPVAVTLADGQVFAGRVRLVSPRIDPKTKLGRVRVALPVAADLRVGGFARAAFAGRSAPVATVPEKAVHFEASGPQLTLIDRDDRARRIAVKTGRRSGGVVELLQGPPVGSRVALAGGAFLIDGDRVRPEAVVPEPVAPEPVSPEPVAPAPHAPKPASAAER</sequence>
<organism evidence="4 5">
    <name type="scientific">Lysobacter yananisis</name>
    <dbReference type="NCBI Taxonomy" id="1003114"/>
    <lineage>
        <taxon>Bacteria</taxon>
        <taxon>Pseudomonadati</taxon>
        <taxon>Pseudomonadota</taxon>
        <taxon>Gammaproteobacteria</taxon>
        <taxon>Lysobacterales</taxon>
        <taxon>Lysobacteraceae</taxon>
        <taxon>Lysobacter</taxon>
    </lineage>
</organism>
<keyword evidence="5" id="KW-1185">Reference proteome</keyword>
<dbReference type="PANTHER" id="PTHR30469:SF15">
    <property type="entry name" value="HLYD FAMILY OF SECRETION PROTEINS"/>
    <property type="match status" value="1"/>
</dbReference>
<dbReference type="RefSeq" id="WP_309151294.1">
    <property type="nucleotide sequence ID" value="NZ_CP133568.1"/>
</dbReference>
<reference evidence="4 5" key="1">
    <citation type="submission" date="2023-08" db="EMBL/GenBank/DDBJ databases">
        <title>The whole genome sequence of Lysobacter yananisis.</title>
        <authorList>
            <person name="Sun H."/>
        </authorList>
    </citation>
    <scope>NUCLEOTIDE SEQUENCE [LARGE SCALE GENOMIC DNA]</scope>
    <source>
        <strain evidence="4 5">SNNU513</strain>
    </source>
</reference>
<feature type="compositionally biased region" description="Pro residues" evidence="2">
    <location>
        <begin position="346"/>
        <end position="364"/>
    </location>
</feature>
<feature type="domain" description="CusB-like beta-barrel" evidence="3">
    <location>
        <begin position="195"/>
        <end position="265"/>
    </location>
</feature>
<evidence type="ECO:0000256" key="2">
    <source>
        <dbReference type="SAM" id="MobiDB-lite"/>
    </source>
</evidence>
<dbReference type="Gene3D" id="2.40.50.100">
    <property type="match status" value="1"/>
</dbReference>
<dbReference type="Gene3D" id="2.40.420.20">
    <property type="match status" value="1"/>
</dbReference>
<evidence type="ECO:0000259" key="3">
    <source>
        <dbReference type="Pfam" id="PF25954"/>
    </source>
</evidence>
<evidence type="ECO:0000256" key="1">
    <source>
        <dbReference type="ARBA" id="ARBA00009477"/>
    </source>
</evidence>
<dbReference type="Gene3D" id="2.40.30.170">
    <property type="match status" value="1"/>
</dbReference>
<dbReference type="EMBL" id="CP133568">
    <property type="protein sequence ID" value="WMT02138.1"/>
    <property type="molecule type" value="Genomic_DNA"/>
</dbReference>
<accession>A0ABY9P4Z6</accession>
<gene>
    <name evidence="4" type="ORF">RDV84_19545</name>
</gene>
<evidence type="ECO:0000313" key="4">
    <source>
        <dbReference type="EMBL" id="WMT02138.1"/>
    </source>
</evidence>